<keyword evidence="2" id="KW-1185">Reference proteome</keyword>
<name>A0ACC0A709_CATRO</name>
<accession>A0ACC0A709</accession>
<evidence type="ECO:0000313" key="1">
    <source>
        <dbReference type="EMBL" id="KAI5655208.1"/>
    </source>
</evidence>
<proteinExistence type="predicted"/>
<organism evidence="1 2">
    <name type="scientific">Catharanthus roseus</name>
    <name type="common">Madagascar periwinkle</name>
    <name type="synonym">Vinca rosea</name>
    <dbReference type="NCBI Taxonomy" id="4058"/>
    <lineage>
        <taxon>Eukaryota</taxon>
        <taxon>Viridiplantae</taxon>
        <taxon>Streptophyta</taxon>
        <taxon>Embryophyta</taxon>
        <taxon>Tracheophyta</taxon>
        <taxon>Spermatophyta</taxon>
        <taxon>Magnoliopsida</taxon>
        <taxon>eudicotyledons</taxon>
        <taxon>Gunneridae</taxon>
        <taxon>Pentapetalae</taxon>
        <taxon>asterids</taxon>
        <taxon>lamiids</taxon>
        <taxon>Gentianales</taxon>
        <taxon>Apocynaceae</taxon>
        <taxon>Rauvolfioideae</taxon>
        <taxon>Vinceae</taxon>
        <taxon>Catharanthinae</taxon>
        <taxon>Catharanthus</taxon>
    </lineage>
</organism>
<protein>
    <submittedName>
        <fullName evidence="1">Uncharacterized protein</fullName>
    </submittedName>
</protein>
<comment type="caution">
    <text evidence="1">The sequence shown here is derived from an EMBL/GenBank/DDBJ whole genome shotgun (WGS) entry which is preliminary data.</text>
</comment>
<sequence length="916" mass="100090">MDPSIMKLLEEDEDETMHSGADVDAFTAALNRDIEGDSTSPPSDSESTALPQGSSYRSNQFLSPWQTSTQDENASSRGLQDSTIVQQNDPQSGEMDLKQHGSVLENKKLPADPIQPHTDQSFLNVSQGMSMQNSENIPVHNQGPEKKQKLDHDPELGKLQNINNQQPSITELGTQHSVAMGVNNQQVPSNQPALSTGSTNQQASNINRGKQVPFALLLPVIQPQLDKDRAMQLNTLYLKLRKNEISKEGFVRHMRSIVGDQMLKMAVYKMQTQAAKNPQNAPSQLPVQSQAPSQQHQLLTPSTVQMMTDSSNQAADSNALKSREVEVQSHPHGMQTGQMSTSSLIPKYQDRDHNSFPPQGVNKQQQQHAHFSPASFPAFGSGGSNYHQHATTNTNSAAAAVKQLPHDLQKKQLPAQQSISTAQSGTTPQGMNAASITKFDQKRLHVTTHAHLPNSSAMPQKSVVPPPSMAYIKQETTDQSNEQYKQFSAPHGLAPLSAVHSEQGNALPGTSKEESFEMQSSRVGFSIPNNTAPPNSVPSSISTQMESNSSLNPRIPPANPAAALGNSAKAPKKPSVGQKKPLDAIGSPPAPSSKKQKVSGAFLDQSIEQLNDVTAVSGVNLREEEEQLFSGPKEDSRVSEASRRVVQEEEEKLILEKIPLQRKLAEIIAKSGLKNISNDAERCLSLCVEERMRGLIWNLIRLSKQRLDIEKSRHKTIITSDVRQQIMSMNRKAREEWEKKQAEAEKLQRLNEQPEGNPAVDGDKDKDESRAKAPKANKEEDDKMRTTAANVAARAAVGGDDMLSKWQLMAEQARQKREGGIDAASGSQTGKDAGRKAPSARRDNQEADKRGQSASTSTPGAARKGGRNQVTGSQPKVARSISVKDVIAVLEREPQMSKSTLMYRLYEKVRNDAAAE</sequence>
<evidence type="ECO:0000313" key="2">
    <source>
        <dbReference type="Proteomes" id="UP001060085"/>
    </source>
</evidence>
<gene>
    <name evidence="1" type="ORF">M9H77_32395</name>
</gene>
<reference evidence="2" key="1">
    <citation type="journal article" date="2023" name="Nat. Plants">
        <title>Single-cell RNA sequencing provides a high-resolution roadmap for understanding the multicellular compartmentation of specialized metabolism.</title>
        <authorList>
            <person name="Sun S."/>
            <person name="Shen X."/>
            <person name="Li Y."/>
            <person name="Li Y."/>
            <person name="Wang S."/>
            <person name="Li R."/>
            <person name="Zhang H."/>
            <person name="Shen G."/>
            <person name="Guo B."/>
            <person name="Wei J."/>
            <person name="Xu J."/>
            <person name="St-Pierre B."/>
            <person name="Chen S."/>
            <person name="Sun C."/>
        </authorList>
    </citation>
    <scope>NUCLEOTIDE SEQUENCE [LARGE SCALE GENOMIC DNA]</scope>
</reference>
<dbReference type="Proteomes" id="UP001060085">
    <property type="component" value="Linkage Group LG07"/>
</dbReference>
<dbReference type="EMBL" id="CM044707">
    <property type="protein sequence ID" value="KAI5655208.1"/>
    <property type="molecule type" value="Genomic_DNA"/>
</dbReference>